<protein>
    <submittedName>
        <fullName evidence="2">SAM-dependent methyltransferase</fullName>
    </submittedName>
</protein>
<proteinExistence type="predicted"/>
<keyword evidence="2" id="KW-0489">Methyltransferase</keyword>
<dbReference type="RefSeq" id="WP_344292920.1">
    <property type="nucleotide sequence ID" value="NZ_BAAAPF010000243.1"/>
</dbReference>
<keyword evidence="2" id="KW-0808">Transferase</keyword>
<accession>A0ABN2ZH37</accession>
<dbReference type="GO" id="GO:0032259">
    <property type="term" value="P:methylation"/>
    <property type="evidence" value="ECO:0007669"/>
    <property type="project" value="UniProtKB-KW"/>
</dbReference>
<dbReference type="GO" id="GO:0008168">
    <property type="term" value="F:methyltransferase activity"/>
    <property type="evidence" value="ECO:0007669"/>
    <property type="project" value="UniProtKB-KW"/>
</dbReference>
<evidence type="ECO:0000313" key="3">
    <source>
        <dbReference type="Proteomes" id="UP001500443"/>
    </source>
</evidence>
<feature type="compositionally biased region" description="Polar residues" evidence="1">
    <location>
        <begin position="1"/>
        <end position="20"/>
    </location>
</feature>
<dbReference type="SUPFAM" id="SSF53335">
    <property type="entry name" value="S-adenosyl-L-methionine-dependent methyltransferases"/>
    <property type="match status" value="1"/>
</dbReference>
<reference evidence="2 3" key="1">
    <citation type="journal article" date="2019" name="Int. J. Syst. Evol. Microbiol.">
        <title>The Global Catalogue of Microorganisms (GCM) 10K type strain sequencing project: providing services to taxonomists for standard genome sequencing and annotation.</title>
        <authorList>
            <consortium name="The Broad Institute Genomics Platform"/>
            <consortium name="The Broad Institute Genome Sequencing Center for Infectious Disease"/>
            <person name="Wu L."/>
            <person name="Ma J."/>
        </authorList>
    </citation>
    <scope>NUCLEOTIDE SEQUENCE [LARGE SCALE GENOMIC DNA]</scope>
    <source>
        <strain evidence="2 3">JCM 15481</strain>
    </source>
</reference>
<feature type="region of interest" description="Disordered" evidence="1">
    <location>
        <begin position="1"/>
        <end position="23"/>
    </location>
</feature>
<organism evidence="2 3">
    <name type="scientific">Streptomyces synnematoformans</name>
    <dbReference type="NCBI Taxonomy" id="415721"/>
    <lineage>
        <taxon>Bacteria</taxon>
        <taxon>Bacillati</taxon>
        <taxon>Actinomycetota</taxon>
        <taxon>Actinomycetes</taxon>
        <taxon>Kitasatosporales</taxon>
        <taxon>Streptomycetaceae</taxon>
        <taxon>Streptomyces</taxon>
    </lineage>
</organism>
<comment type="caution">
    <text evidence="2">The sequence shown here is derived from an EMBL/GenBank/DDBJ whole genome shotgun (WGS) entry which is preliminary data.</text>
</comment>
<dbReference type="Gene3D" id="3.40.50.150">
    <property type="entry name" value="Vaccinia Virus protein VP39"/>
    <property type="match status" value="1"/>
</dbReference>
<dbReference type="EMBL" id="BAAAPF010000243">
    <property type="protein sequence ID" value="GAA2142147.1"/>
    <property type="molecule type" value="Genomic_DNA"/>
</dbReference>
<evidence type="ECO:0000313" key="2">
    <source>
        <dbReference type="EMBL" id="GAA2142147.1"/>
    </source>
</evidence>
<keyword evidence="3" id="KW-1185">Reference proteome</keyword>
<dbReference type="Proteomes" id="UP001500443">
    <property type="component" value="Unassembled WGS sequence"/>
</dbReference>
<dbReference type="PIRSF" id="PIRSF017393">
    <property type="entry name" value="MTase_SAV2177"/>
    <property type="match status" value="1"/>
</dbReference>
<evidence type="ECO:0000256" key="1">
    <source>
        <dbReference type="SAM" id="MobiDB-lite"/>
    </source>
</evidence>
<dbReference type="InterPro" id="IPR029063">
    <property type="entry name" value="SAM-dependent_MTases_sf"/>
</dbReference>
<name>A0ABN2ZH37_9ACTN</name>
<dbReference type="InterPro" id="IPR006764">
    <property type="entry name" value="SAM_dep_MeTrfase_SAV2177_type"/>
</dbReference>
<gene>
    <name evidence="2" type="ORF">GCM10009802_52800</name>
</gene>
<sequence>MTTENSGTAWLSTTAGTSWTPPEIDFTKPQTARMYDYYLGGKDHYAPDRETAERVVAVWPGVGKFARANRHFMHLAVERLATVGVDQFLDIGTGIPTSPNVHEIAQAARPEARILYTDHDPVVLAHARALMNSTAEGRIDYIQGDLRRPGTILGHPCMTGPEPVLDLGRPVAVNLVAIMHFITPEDDPRRIIAALMDPLPAGSHLVLSHITAEFAPAEVAAAAQLYRNQGLPAHARDARALADLVEPLGLELLPPGIVPVNRWSPDVSADPPPAPLYTDAEASCLGLIARKS</sequence>
<dbReference type="Pfam" id="PF04672">
    <property type="entry name" value="Methyltransf_19"/>
    <property type="match status" value="1"/>
</dbReference>